<dbReference type="RefSeq" id="WP_011840019.1">
    <property type="nucleotide sequence ID" value="NC_009038.1"/>
</dbReference>
<organism evidence="2 4">
    <name type="scientific">Shewanella baltica (strain OS155 / ATCC BAA-1091)</name>
    <dbReference type="NCBI Taxonomy" id="325240"/>
    <lineage>
        <taxon>Bacteria</taxon>
        <taxon>Pseudomonadati</taxon>
        <taxon>Pseudomonadota</taxon>
        <taxon>Gammaproteobacteria</taxon>
        <taxon>Alteromonadales</taxon>
        <taxon>Shewanellaceae</taxon>
        <taxon>Shewanella</taxon>
    </lineage>
</organism>
<keyword evidence="3" id="KW-0614">Plasmid</keyword>
<feature type="coiled-coil region" evidence="1">
    <location>
        <begin position="44"/>
        <end position="71"/>
    </location>
</feature>
<name>A3D4M3_SHEB5</name>
<reference evidence="3 4" key="2">
    <citation type="submission" date="2007-02" db="EMBL/GenBank/DDBJ databases">
        <title>Complete sequence of plasmid pSbal04 of Shewanella baltica OS155.</title>
        <authorList>
            <consortium name="US DOE Joint Genome Institute"/>
            <person name="Copeland A."/>
            <person name="Lucas S."/>
            <person name="Lapidus A."/>
            <person name="Barry K."/>
            <person name="Detter J.C."/>
            <person name="Glavina del Rio T."/>
            <person name="Hammon N."/>
            <person name="Israni S."/>
            <person name="Dalin E."/>
            <person name="Tice H."/>
            <person name="Pitluck S."/>
            <person name="Sims D.R."/>
            <person name="Brettin T."/>
            <person name="Bruce D."/>
            <person name="Han C."/>
            <person name="Tapia R."/>
            <person name="Brainard J."/>
            <person name="Schmutz J."/>
            <person name="Larimer F."/>
            <person name="Land M."/>
            <person name="Hauser L."/>
            <person name="Kyrpides N."/>
            <person name="Mikhailova N."/>
            <person name="Brettar I."/>
            <person name="Klappenbach J."/>
            <person name="Konstantinidis K."/>
            <person name="Rodrigues J."/>
            <person name="Tiedje J."/>
            <person name="Richardson P."/>
        </authorList>
    </citation>
    <scope>NUCLEOTIDE SEQUENCE [LARGE SCALE GENOMIC DNA]</scope>
    <source>
        <strain evidence="3">OS155</strain>
        <strain evidence="4">OS155 / ATCC BAA-1091</strain>
        <plasmid evidence="3 4">pSbal04</plasmid>
    </source>
</reference>
<dbReference type="HOGENOM" id="CLU_2720082_0_0_6"/>
<sequence>MAFTVRVTEAQEKQLDELMALTGQATKAGFVLYMIENGKEIMKNDSKFRRVKALEEEIKLKEKEIAKIKTGK</sequence>
<evidence type="ECO:0000313" key="3">
    <source>
        <dbReference type="EMBL" id="ABN64020.1"/>
    </source>
</evidence>
<dbReference type="AlphaFoldDB" id="A3D4M3"/>
<dbReference type="EMBL" id="CP000567">
    <property type="protein sequence ID" value="ABN64020.1"/>
    <property type="molecule type" value="Genomic_DNA"/>
</dbReference>
<evidence type="ECO:0000256" key="1">
    <source>
        <dbReference type="SAM" id="Coils"/>
    </source>
</evidence>
<dbReference type="Proteomes" id="UP000001557">
    <property type="component" value="Chromosome"/>
</dbReference>
<dbReference type="Proteomes" id="UP000001557">
    <property type="component" value="Plasmid pSbal04"/>
</dbReference>
<reference evidence="2 4" key="1">
    <citation type="submission" date="2007-02" db="EMBL/GenBank/DDBJ databases">
        <title>Complete sequence of chromosome of Shewanella baltica OS155.</title>
        <authorList>
            <consortium name="US DOE Joint Genome Institute"/>
            <person name="Copeland A."/>
            <person name="Lucas S."/>
            <person name="Lapidus A."/>
            <person name="Barry K."/>
            <person name="Detter J.C."/>
            <person name="Glavina del Rio T."/>
            <person name="Hammon N."/>
            <person name="Israni S."/>
            <person name="Dalin E."/>
            <person name="Tice H."/>
            <person name="Pitluck S."/>
            <person name="Sims D.R."/>
            <person name="Brettin T."/>
            <person name="Bruce D."/>
            <person name="Han C."/>
            <person name="Tapia R."/>
            <person name="Brainard J."/>
            <person name="Schmutz J."/>
            <person name="Larimer F."/>
            <person name="Land M."/>
            <person name="Hauser L."/>
            <person name="Kyrpides N."/>
            <person name="Mikhailova N."/>
            <person name="Brettar I."/>
            <person name="Klappenbach J."/>
            <person name="Konstantinidis K."/>
            <person name="Rodrigues J."/>
            <person name="Tiedje J."/>
            <person name="Richardson P."/>
        </authorList>
    </citation>
    <scope>NUCLEOTIDE SEQUENCE [LARGE SCALE GENOMIC DNA]</scope>
    <source>
        <strain evidence="2">OS155</strain>
        <strain evidence="4">OS155 / ATCC BAA-1091</strain>
    </source>
</reference>
<dbReference type="OrthoDB" id="9987693at2"/>
<evidence type="ECO:0000313" key="2">
    <source>
        <dbReference type="EMBL" id="ABN61686.1"/>
    </source>
</evidence>
<accession>A3D4M3</accession>
<geneLocation type="plasmid" evidence="3 4">
    <name>pSbal04</name>
</geneLocation>
<evidence type="ECO:0000313" key="4">
    <source>
        <dbReference type="Proteomes" id="UP000001557"/>
    </source>
</evidence>
<keyword evidence="4" id="KW-1185">Reference proteome</keyword>
<gene>
    <name evidence="2" type="ordered locus">Sbal_2190</name>
    <name evidence="3" type="ordered locus">Sbal_4475</name>
</gene>
<dbReference type="KEGG" id="sbl:Sbal_4475"/>
<dbReference type="EMBL" id="CP000563">
    <property type="protein sequence ID" value="ABN61686.1"/>
    <property type="molecule type" value="Genomic_DNA"/>
</dbReference>
<proteinExistence type="predicted"/>
<dbReference type="KEGG" id="sbl:Sbal_2190"/>
<protein>
    <submittedName>
        <fullName evidence="2">Uncharacterized protein</fullName>
    </submittedName>
</protein>
<keyword evidence="1" id="KW-0175">Coiled coil</keyword>